<keyword evidence="4" id="KW-0520">NAD</keyword>
<dbReference type="InterPro" id="IPR042518">
    <property type="entry name" value="SirC_C"/>
</dbReference>
<keyword evidence="9" id="KW-1185">Reference proteome</keyword>
<dbReference type="GO" id="GO:0043115">
    <property type="term" value="F:precorrin-2 dehydrogenase activity"/>
    <property type="evidence" value="ECO:0007669"/>
    <property type="project" value="UniProtKB-EC"/>
</dbReference>
<dbReference type="SUPFAM" id="SSF75615">
    <property type="entry name" value="Siroheme synthase middle domains-like"/>
    <property type="match status" value="1"/>
</dbReference>
<evidence type="ECO:0000256" key="2">
    <source>
        <dbReference type="ARBA" id="ARBA00012400"/>
    </source>
</evidence>
<organism evidence="8 9">
    <name type="scientific">Paenibacillus lactis</name>
    <dbReference type="NCBI Taxonomy" id="228574"/>
    <lineage>
        <taxon>Bacteria</taxon>
        <taxon>Bacillati</taxon>
        <taxon>Bacillota</taxon>
        <taxon>Bacilli</taxon>
        <taxon>Bacillales</taxon>
        <taxon>Paenibacillaceae</taxon>
        <taxon>Paenibacillus</taxon>
    </lineage>
</organism>
<dbReference type="EMBL" id="JAGGKI010000010">
    <property type="protein sequence ID" value="MBP1894665.1"/>
    <property type="molecule type" value="Genomic_DNA"/>
</dbReference>
<dbReference type="InterPro" id="IPR028281">
    <property type="entry name" value="Sirohaem_synthase_central"/>
</dbReference>
<dbReference type="PANTHER" id="PTHR35330:SF1">
    <property type="entry name" value="SIROHEME BIOSYNTHESIS PROTEIN MET8"/>
    <property type="match status" value="1"/>
</dbReference>
<dbReference type="Pfam" id="PF13241">
    <property type="entry name" value="NAD_binding_7"/>
    <property type="match status" value="1"/>
</dbReference>
<evidence type="ECO:0000256" key="3">
    <source>
        <dbReference type="ARBA" id="ARBA00023002"/>
    </source>
</evidence>
<evidence type="ECO:0000259" key="7">
    <source>
        <dbReference type="Pfam" id="PF14824"/>
    </source>
</evidence>
<sequence>MMNDSKYVPVMLKCDGRLCLLVGGGAVAERKAAALLDAGASVHIVSPELKSGLLRRLADEGAVQWTSRVYEPGDLQGAFLVYAATDDDTLNKTIALEADRLGIWVNVASDGEAGSFISPAVMRRGRLTLAVATSGAGPAAAVRIRQQLEEQFGQEYEEYLDILYSMRSAIKAQAASAEARKRLLDRLYRLDILGDIRREGYASWNTDKIKLWIENNQEE</sequence>
<dbReference type="Gene3D" id="1.10.8.610">
    <property type="entry name" value="SirC, precorrin-2 dehydrogenase, C-terminal helical domain-like"/>
    <property type="match status" value="1"/>
</dbReference>
<evidence type="ECO:0000256" key="1">
    <source>
        <dbReference type="ARBA" id="ARBA00005010"/>
    </source>
</evidence>
<dbReference type="Proteomes" id="UP000706926">
    <property type="component" value="Unassembled WGS sequence"/>
</dbReference>
<dbReference type="PANTHER" id="PTHR35330">
    <property type="entry name" value="SIROHEME BIOSYNTHESIS PROTEIN MET8"/>
    <property type="match status" value="1"/>
</dbReference>
<dbReference type="Gene3D" id="3.40.50.720">
    <property type="entry name" value="NAD(P)-binding Rossmann-like Domain"/>
    <property type="match status" value="1"/>
</dbReference>
<gene>
    <name evidence="8" type="ORF">J2Z18_003771</name>
</gene>
<protein>
    <recommendedName>
        <fullName evidence="2">precorrin-2 dehydrogenase</fullName>
        <ecNumber evidence="2">1.3.1.76</ecNumber>
    </recommendedName>
</protein>
<dbReference type="GO" id="GO:0051266">
    <property type="term" value="F:sirohydrochlorin ferrochelatase activity"/>
    <property type="evidence" value="ECO:0007669"/>
    <property type="project" value="UniProtKB-EC"/>
</dbReference>
<name>A0ABS4FEI7_9BACL</name>
<keyword evidence="5" id="KW-0627">Porphyrin biosynthesis</keyword>
<comment type="catalytic activity">
    <reaction evidence="6">
        <text>precorrin-2 + NAD(+) = sirohydrochlorin + NADH + 2 H(+)</text>
        <dbReference type="Rhea" id="RHEA:15613"/>
        <dbReference type="ChEBI" id="CHEBI:15378"/>
        <dbReference type="ChEBI" id="CHEBI:57540"/>
        <dbReference type="ChEBI" id="CHEBI:57945"/>
        <dbReference type="ChEBI" id="CHEBI:58351"/>
        <dbReference type="ChEBI" id="CHEBI:58827"/>
        <dbReference type="EC" id="1.3.1.76"/>
    </reaction>
</comment>
<dbReference type="RefSeq" id="WP_007130741.1">
    <property type="nucleotide sequence ID" value="NZ_BOSA01000030.1"/>
</dbReference>
<evidence type="ECO:0000313" key="9">
    <source>
        <dbReference type="Proteomes" id="UP000706926"/>
    </source>
</evidence>
<comment type="caution">
    <text evidence="8">The sequence shown here is derived from an EMBL/GenBank/DDBJ whole genome shotgun (WGS) entry which is preliminary data.</text>
</comment>
<dbReference type="EC" id="1.3.1.76" evidence="2"/>
<evidence type="ECO:0000256" key="5">
    <source>
        <dbReference type="ARBA" id="ARBA00023244"/>
    </source>
</evidence>
<dbReference type="NCBIfam" id="TIGR01470">
    <property type="entry name" value="cysG_Nterm"/>
    <property type="match status" value="1"/>
</dbReference>
<dbReference type="InterPro" id="IPR036291">
    <property type="entry name" value="NAD(P)-bd_dom_sf"/>
</dbReference>
<proteinExistence type="predicted"/>
<dbReference type="SUPFAM" id="SSF51735">
    <property type="entry name" value="NAD(P)-binding Rossmann-fold domains"/>
    <property type="match status" value="1"/>
</dbReference>
<accession>A0ABS4FEI7</accession>
<feature type="domain" description="Siroheme synthase central" evidence="7">
    <location>
        <begin position="124"/>
        <end position="151"/>
    </location>
</feature>
<comment type="pathway">
    <text evidence="1">Porphyrin-containing compound metabolism; siroheme biosynthesis; sirohydrochlorin from precorrin-2: step 1/1.</text>
</comment>
<evidence type="ECO:0000313" key="8">
    <source>
        <dbReference type="EMBL" id="MBP1894665.1"/>
    </source>
</evidence>
<reference evidence="8 9" key="1">
    <citation type="submission" date="2021-03" db="EMBL/GenBank/DDBJ databases">
        <title>Genomic Encyclopedia of Type Strains, Phase IV (KMG-IV): sequencing the most valuable type-strain genomes for metagenomic binning, comparative biology and taxonomic classification.</title>
        <authorList>
            <person name="Goeker M."/>
        </authorList>
    </citation>
    <scope>NUCLEOTIDE SEQUENCE [LARGE SCALE GENOMIC DNA]</scope>
    <source>
        <strain evidence="8 9">DSM 15596</strain>
    </source>
</reference>
<dbReference type="GeneID" id="95405705"/>
<dbReference type="InterPro" id="IPR028161">
    <property type="entry name" value="Met8-like"/>
</dbReference>
<evidence type="ECO:0000256" key="4">
    <source>
        <dbReference type="ARBA" id="ARBA00023027"/>
    </source>
</evidence>
<keyword evidence="3 8" id="KW-0560">Oxidoreductase</keyword>
<dbReference type="InterPro" id="IPR006367">
    <property type="entry name" value="Sirohaem_synthase_N"/>
</dbReference>
<keyword evidence="8" id="KW-0456">Lyase</keyword>
<evidence type="ECO:0000256" key="6">
    <source>
        <dbReference type="ARBA" id="ARBA00047561"/>
    </source>
</evidence>
<dbReference type="Pfam" id="PF14824">
    <property type="entry name" value="Sirohm_synth_M"/>
    <property type="match status" value="1"/>
</dbReference>